<dbReference type="KEGG" id="pgri:PgNI_02446"/>
<protein>
    <submittedName>
        <fullName evidence="3">Uncharacterized protein</fullName>
    </submittedName>
</protein>
<feature type="chain" id="PRO_5028333805" evidence="1">
    <location>
        <begin position="23"/>
        <end position="119"/>
    </location>
</feature>
<dbReference type="Proteomes" id="UP000515153">
    <property type="component" value="Unplaced"/>
</dbReference>
<evidence type="ECO:0000313" key="3">
    <source>
        <dbReference type="RefSeq" id="XP_030988131.1"/>
    </source>
</evidence>
<sequence length="119" mass="12963">MPPGRGPLALVASALLVETVHAIPTTHFDRFFPFWNDPGISCIFETLPEHRKADLNASAIILGLLPTSLYRSKVWAAHRLKRALLSLQRPFGPLLATLLALGSPSVTAMETSTTYRAGQ</sequence>
<reference evidence="3" key="1">
    <citation type="journal article" date="2019" name="Mol. Biol. Evol.">
        <title>Blast fungal genomes show frequent chromosomal changes, gene gains and losses, and effector gene turnover.</title>
        <authorList>
            <person name="Gomez Luciano L.B."/>
            <person name="Jason Tsai I."/>
            <person name="Chuma I."/>
            <person name="Tosa Y."/>
            <person name="Chen Y.H."/>
            <person name="Li J.Y."/>
            <person name="Li M.Y."/>
            <person name="Jade Lu M.Y."/>
            <person name="Nakayashiki H."/>
            <person name="Li W.H."/>
        </authorList>
    </citation>
    <scope>NUCLEOTIDE SEQUENCE</scope>
    <source>
        <strain evidence="3">NI907</strain>
    </source>
</reference>
<keyword evidence="1" id="KW-0732">Signal</keyword>
<keyword evidence="2" id="KW-1185">Reference proteome</keyword>
<reference evidence="3" key="3">
    <citation type="submission" date="2025-08" db="UniProtKB">
        <authorList>
            <consortium name="RefSeq"/>
        </authorList>
    </citation>
    <scope>IDENTIFICATION</scope>
    <source>
        <strain evidence="3">NI907</strain>
    </source>
</reference>
<dbReference type="GeneID" id="41957424"/>
<reference evidence="3" key="2">
    <citation type="submission" date="2019-10" db="EMBL/GenBank/DDBJ databases">
        <authorList>
            <consortium name="NCBI Genome Project"/>
        </authorList>
    </citation>
    <scope>NUCLEOTIDE SEQUENCE</scope>
    <source>
        <strain evidence="3">NI907</strain>
    </source>
</reference>
<name>A0A6P8BLX9_PYRGI</name>
<gene>
    <name evidence="3" type="ORF">PgNI_02446</name>
</gene>
<organism evidence="2 3">
    <name type="scientific">Pyricularia grisea</name>
    <name type="common">Crabgrass-specific blast fungus</name>
    <name type="synonym">Magnaporthe grisea</name>
    <dbReference type="NCBI Taxonomy" id="148305"/>
    <lineage>
        <taxon>Eukaryota</taxon>
        <taxon>Fungi</taxon>
        <taxon>Dikarya</taxon>
        <taxon>Ascomycota</taxon>
        <taxon>Pezizomycotina</taxon>
        <taxon>Sordariomycetes</taxon>
        <taxon>Sordariomycetidae</taxon>
        <taxon>Magnaporthales</taxon>
        <taxon>Pyriculariaceae</taxon>
        <taxon>Pyricularia</taxon>
    </lineage>
</organism>
<dbReference type="RefSeq" id="XP_030988131.1">
    <property type="nucleotide sequence ID" value="XM_031122512.1"/>
</dbReference>
<feature type="signal peptide" evidence="1">
    <location>
        <begin position="1"/>
        <end position="22"/>
    </location>
</feature>
<dbReference type="AlphaFoldDB" id="A0A6P8BLX9"/>
<proteinExistence type="predicted"/>
<evidence type="ECO:0000256" key="1">
    <source>
        <dbReference type="SAM" id="SignalP"/>
    </source>
</evidence>
<accession>A0A6P8BLX9</accession>
<evidence type="ECO:0000313" key="2">
    <source>
        <dbReference type="Proteomes" id="UP000515153"/>
    </source>
</evidence>
<dbReference type="OrthoDB" id="3009728at2759"/>